<keyword evidence="3" id="KW-1185">Reference proteome</keyword>
<proteinExistence type="predicted"/>
<dbReference type="Pfam" id="PF11666">
    <property type="entry name" value="DUF2933"/>
    <property type="match status" value="1"/>
</dbReference>
<keyword evidence="1" id="KW-1133">Transmembrane helix</keyword>
<evidence type="ECO:0000256" key="1">
    <source>
        <dbReference type="SAM" id="Phobius"/>
    </source>
</evidence>
<name>A0ABU3BCK6_9GAMM</name>
<comment type="caution">
    <text evidence="2">The sequence shown here is derived from an EMBL/GenBank/DDBJ whole genome shotgun (WGS) entry which is preliminary data.</text>
</comment>
<evidence type="ECO:0000313" key="2">
    <source>
        <dbReference type="EMBL" id="MDT0619830.1"/>
    </source>
</evidence>
<gene>
    <name evidence="2" type="ORF">RM531_15255</name>
</gene>
<feature type="transmembrane region" description="Helical" evidence="1">
    <location>
        <begin position="44"/>
        <end position="64"/>
    </location>
</feature>
<organism evidence="2 3">
    <name type="scientific">Spectribacter acetivorans</name>
    <dbReference type="NCBI Taxonomy" id="3075603"/>
    <lineage>
        <taxon>Bacteria</taxon>
        <taxon>Pseudomonadati</taxon>
        <taxon>Pseudomonadota</taxon>
        <taxon>Gammaproteobacteria</taxon>
        <taxon>Salinisphaerales</taxon>
        <taxon>Salinisphaeraceae</taxon>
        <taxon>Spectribacter</taxon>
    </lineage>
</organism>
<protein>
    <submittedName>
        <fullName evidence="2">DUF2933 domain-containing protein</fullName>
    </submittedName>
</protein>
<feature type="transmembrane region" description="Helical" evidence="1">
    <location>
        <begin position="21"/>
        <end position="38"/>
    </location>
</feature>
<accession>A0ABU3BCK6</accession>
<dbReference type="Proteomes" id="UP001259982">
    <property type="component" value="Unassembled WGS sequence"/>
</dbReference>
<reference evidence="2 3" key="1">
    <citation type="submission" date="2023-09" db="EMBL/GenBank/DDBJ databases">
        <authorList>
            <person name="Rey-Velasco X."/>
        </authorList>
    </citation>
    <scope>NUCLEOTIDE SEQUENCE [LARGE SCALE GENOMIC DNA]</scope>
    <source>
        <strain evidence="2 3">P385</strain>
    </source>
</reference>
<dbReference type="InterPro" id="IPR021682">
    <property type="entry name" value="DUF2933"/>
</dbReference>
<keyword evidence="1" id="KW-0472">Membrane</keyword>
<evidence type="ECO:0000313" key="3">
    <source>
        <dbReference type="Proteomes" id="UP001259982"/>
    </source>
</evidence>
<sequence length="87" mass="9959">MTSQHDPGPRHQRRAQPSPTRFWPVLLIFLALAVFLLWEEHQAHILGALPWLLILALCPLMHVFMHGGHGHGSHDDHGNHRRQDGED</sequence>
<keyword evidence="1" id="KW-0812">Transmembrane</keyword>
<dbReference type="RefSeq" id="WP_311660519.1">
    <property type="nucleotide sequence ID" value="NZ_JAVRHY010000022.1"/>
</dbReference>
<dbReference type="EMBL" id="JAVRHY010000022">
    <property type="protein sequence ID" value="MDT0619830.1"/>
    <property type="molecule type" value="Genomic_DNA"/>
</dbReference>